<evidence type="ECO:0000256" key="9">
    <source>
        <dbReference type="ARBA" id="ARBA00022777"/>
    </source>
</evidence>
<dbReference type="Gene3D" id="3.40.50.460">
    <property type="entry name" value="Phosphofructokinase domain"/>
    <property type="match status" value="1"/>
</dbReference>
<dbReference type="InterPro" id="IPR000023">
    <property type="entry name" value="Phosphofructokinase_dom"/>
</dbReference>
<dbReference type="PANTHER" id="PTHR13697">
    <property type="entry name" value="PHOSPHOFRUCTOKINASE"/>
    <property type="match status" value="1"/>
</dbReference>
<dbReference type="InterPro" id="IPR013078">
    <property type="entry name" value="His_Pase_superF_clade-1"/>
</dbReference>
<organism evidence="16 17">
    <name type="scientific">Nitrospina watsonii</name>
    <dbReference type="NCBI Taxonomy" id="1323948"/>
    <lineage>
        <taxon>Bacteria</taxon>
        <taxon>Pseudomonadati</taxon>
        <taxon>Nitrospinota/Tectimicrobiota group</taxon>
        <taxon>Nitrospinota</taxon>
        <taxon>Nitrospinia</taxon>
        <taxon>Nitrospinales</taxon>
        <taxon>Nitrospinaceae</taxon>
        <taxon>Nitrospina</taxon>
    </lineage>
</organism>
<dbReference type="PANTHER" id="PTHR13697:SF4">
    <property type="entry name" value="ATP-DEPENDENT 6-PHOSPHOFRUCTOKINASE"/>
    <property type="match status" value="1"/>
</dbReference>
<comment type="similarity">
    <text evidence="13">Belongs to the phosphofructokinase type A (PFKA) family.</text>
</comment>
<evidence type="ECO:0000313" key="17">
    <source>
        <dbReference type="Proteomes" id="UP001157733"/>
    </source>
</evidence>
<evidence type="ECO:0000256" key="11">
    <source>
        <dbReference type="ARBA" id="ARBA00022842"/>
    </source>
</evidence>
<dbReference type="EC" id="2.7.1.11" evidence="4"/>
<dbReference type="InterPro" id="IPR029033">
    <property type="entry name" value="His_PPase_superfam"/>
</dbReference>
<evidence type="ECO:0000313" key="16">
    <source>
        <dbReference type="EMBL" id="CAI2719699.1"/>
    </source>
</evidence>
<keyword evidence="10" id="KW-0067">ATP-binding</keyword>
<name>A0ABM9HHG1_9BACT</name>
<keyword evidence="9" id="KW-0418">Kinase</keyword>
<evidence type="ECO:0000259" key="15">
    <source>
        <dbReference type="Pfam" id="PF00365"/>
    </source>
</evidence>
<comment type="subcellular location">
    <subcellularLocation>
        <location evidence="2">Cytoplasm</location>
    </subcellularLocation>
</comment>
<dbReference type="GO" id="GO:0003872">
    <property type="term" value="F:6-phosphofructokinase activity"/>
    <property type="evidence" value="ECO:0007669"/>
    <property type="project" value="UniProtKB-EC"/>
</dbReference>
<dbReference type="InterPro" id="IPR035966">
    <property type="entry name" value="PKF_sf"/>
</dbReference>
<keyword evidence="5" id="KW-0963">Cytoplasm</keyword>
<comment type="catalytic activity">
    <reaction evidence="14">
        <text>beta-D-fructose 6-phosphate + ATP = beta-D-fructose 1,6-bisphosphate + ADP + H(+)</text>
        <dbReference type="Rhea" id="RHEA:16109"/>
        <dbReference type="ChEBI" id="CHEBI:15378"/>
        <dbReference type="ChEBI" id="CHEBI:30616"/>
        <dbReference type="ChEBI" id="CHEBI:32966"/>
        <dbReference type="ChEBI" id="CHEBI:57634"/>
        <dbReference type="ChEBI" id="CHEBI:456216"/>
        <dbReference type="EC" id="2.7.1.11"/>
    </reaction>
</comment>
<dbReference type="EMBL" id="OX336137">
    <property type="protein sequence ID" value="CAI2719699.1"/>
    <property type="molecule type" value="Genomic_DNA"/>
</dbReference>
<dbReference type="SUPFAM" id="SSF53784">
    <property type="entry name" value="Phosphofructokinase"/>
    <property type="match status" value="1"/>
</dbReference>
<evidence type="ECO:0000256" key="1">
    <source>
        <dbReference type="ARBA" id="ARBA00001946"/>
    </source>
</evidence>
<gene>
    <name evidence="16" type="ORF">NSPWAT_2843</name>
</gene>
<dbReference type="Pfam" id="PF00300">
    <property type="entry name" value="His_Phos_1"/>
    <property type="match status" value="1"/>
</dbReference>
<keyword evidence="6 16" id="KW-0808">Transferase</keyword>
<evidence type="ECO:0000256" key="10">
    <source>
        <dbReference type="ARBA" id="ARBA00022840"/>
    </source>
</evidence>
<evidence type="ECO:0000256" key="5">
    <source>
        <dbReference type="ARBA" id="ARBA00022490"/>
    </source>
</evidence>
<evidence type="ECO:0000256" key="7">
    <source>
        <dbReference type="ARBA" id="ARBA00022723"/>
    </source>
</evidence>
<accession>A0ABM9HHG1</accession>
<dbReference type="Pfam" id="PF00365">
    <property type="entry name" value="PFK"/>
    <property type="match status" value="1"/>
</dbReference>
<dbReference type="InterPro" id="IPR022953">
    <property type="entry name" value="ATP_PFK"/>
</dbReference>
<evidence type="ECO:0000256" key="2">
    <source>
        <dbReference type="ARBA" id="ARBA00004496"/>
    </source>
</evidence>
<evidence type="ECO:0000256" key="14">
    <source>
        <dbReference type="ARBA" id="ARBA00048070"/>
    </source>
</evidence>
<comment type="cofactor">
    <cofactor evidence="1">
        <name>Mg(2+)</name>
        <dbReference type="ChEBI" id="CHEBI:18420"/>
    </cofactor>
</comment>
<dbReference type="RefSeq" id="WP_282012512.1">
    <property type="nucleotide sequence ID" value="NZ_OX336137.1"/>
</dbReference>
<dbReference type="SUPFAM" id="SSF53254">
    <property type="entry name" value="Phosphoglycerate mutase-like"/>
    <property type="match status" value="1"/>
</dbReference>
<dbReference type="Gene3D" id="3.40.50.1240">
    <property type="entry name" value="Phosphoglycerate mutase-like"/>
    <property type="match status" value="1"/>
</dbReference>
<evidence type="ECO:0000256" key="8">
    <source>
        <dbReference type="ARBA" id="ARBA00022741"/>
    </source>
</evidence>
<evidence type="ECO:0000256" key="12">
    <source>
        <dbReference type="ARBA" id="ARBA00023152"/>
    </source>
</evidence>
<protein>
    <recommendedName>
        <fullName evidence="4">6-phosphofructokinase</fullName>
        <ecNumber evidence="4">2.7.1.11</ecNumber>
    </recommendedName>
</protein>
<evidence type="ECO:0000256" key="6">
    <source>
        <dbReference type="ARBA" id="ARBA00022679"/>
    </source>
</evidence>
<proteinExistence type="inferred from homology"/>
<feature type="domain" description="Phosphofructokinase" evidence="15">
    <location>
        <begin position="439"/>
        <end position="729"/>
    </location>
</feature>
<keyword evidence="7" id="KW-0479">Metal-binding</keyword>
<keyword evidence="17" id="KW-1185">Reference proteome</keyword>
<sequence length="789" mass="90107">MRHGWLKFFEYFLEKKRAEYARRPFTPYPHYLAPFFEPPDRNLSTDPKILERVDAVLEGLHRFFEELGEPSGTVTFREYCERKRNFIEAACRGNELLYAIAWNEAIGDAAFRRRITRAKIGRGYQKPRQRPRVLVDRNNVSASLLEGKIIVDLPNNKLLLLPEKLEERAILSVLRHGASKGNSSDYKIGCLYRNYLERPQGFDRAKRVGREFGRMIHHANLTVELKTSVNYLQTRNQPVYVSRSPNTRQLAGIIRSVLQDQNSYRDRRPMVYHEALDSQNFGLLTGESKEEERGQLCRFLNVSEDEGKRILKDPLFCYPGGETFYENYQSTVEGVHEIAHNHPGAHVSLFTHSSMMRALMIYLDMRPFAEAYYEYMAYQEGQDNAIFLIYEEGLFSSYSCAVGLSREEEEAIKREEEARQQEEDHLRSIIEITRSEVNRIALITSGGDAPGMNAVLKAFIDKCLSFGVKPYVFRKGIEGVFKNDGQEYTEESQRKLLASSGSVIQCNKRFRDIEQEGAEYQAIDSLRKHQCDALIVLGGDGSVRMSNKLFRAGYPVVALPASIDNDLPVYCLGFDSALNATIGLIQMLEWTSRSMERVHFAEVYGAGSGHFALALAHAVNPEAVLVSEMREIGVDIDAFIDTYLVDKLIYSLKKRDKSHIVIVSEMLKHRHVIDPKGGVSGLASAIEARLRDRGVEVEARESVFAHLQRGAPVSRLDREYGQDLGRETVFRIKTDLGRFAGKLLGREYPSSETWTTLPLHALPKRQFRWDIYKEVNRPVINAAAEDDRL</sequence>
<keyword evidence="12" id="KW-0324">Glycolysis</keyword>
<keyword evidence="8" id="KW-0547">Nucleotide-binding</keyword>
<reference evidence="16 17" key="1">
    <citation type="submission" date="2022-09" db="EMBL/GenBank/DDBJ databases">
        <authorList>
            <person name="Kop L."/>
        </authorList>
    </citation>
    <scope>NUCLEOTIDE SEQUENCE [LARGE SCALE GENOMIC DNA]</scope>
    <source>
        <strain evidence="16 17">347</strain>
    </source>
</reference>
<dbReference type="Proteomes" id="UP001157733">
    <property type="component" value="Chromosome"/>
</dbReference>
<dbReference type="PRINTS" id="PR00476">
    <property type="entry name" value="PHFRCTKINASE"/>
</dbReference>
<keyword evidence="11" id="KW-0460">Magnesium</keyword>
<evidence type="ECO:0000256" key="13">
    <source>
        <dbReference type="ARBA" id="ARBA00038478"/>
    </source>
</evidence>
<evidence type="ECO:0000256" key="3">
    <source>
        <dbReference type="ARBA" id="ARBA00004679"/>
    </source>
</evidence>
<dbReference type="Gene3D" id="3.40.50.450">
    <property type="match status" value="1"/>
</dbReference>
<evidence type="ECO:0000256" key="4">
    <source>
        <dbReference type="ARBA" id="ARBA00012055"/>
    </source>
</evidence>
<comment type="pathway">
    <text evidence="3">Carbohydrate degradation; glycolysis; D-glyceraldehyde 3-phosphate and glycerone phosphate from D-glucose: step 3/4.</text>
</comment>